<evidence type="ECO:0000313" key="2">
    <source>
        <dbReference type="Proteomes" id="UP000789901"/>
    </source>
</evidence>
<proteinExistence type="predicted"/>
<name>A0ABN7WKB6_GIGMA</name>
<comment type="caution">
    <text evidence="1">The sequence shown here is derived from an EMBL/GenBank/DDBJ whole genome shotgun (WGS) entry which is preliminary data.</text>
</comment>
<evidence type="ECO:0000313" key="1">
    <source>
        <dbReference type="EMBL" id="CAG8834315.1"/>
    </source>
</evidence>
<sequence>VNSTIRDWNLDDLCNSNIEDLCNSNIERNLAADKIKTSHIFQQNYLNSQYISKPINTQEIEQSYKVFSIGIDDFL</sequence>
<feature type="non-terminal residue" evidence="1">
    <location>
        <position position="1"/>
    </location>
</feature>
<protein>
    <submittedName>
        <fullName evidence="1">6516_t:CDS:1</fullName>
    </submittedName>
</protein>
<gene>
    <name evidence="1" type="ORF">GMARGA_LOCUS31991</name>
</gene>
<organism evidence="1 2">
    <name type="scientific">Gigaspora margarita</name>
    <dbReference type="NCBI Taxonomy" id="4874"/>
    <lineage>
        <taxon>Eukaryota</taxon>
        <taxon>Fungi</taxon>
        <taxon>Fungi incertae sedis</taxon>
        <taxon>Mucoromycota</taxon>
        <taxon>Glomeromycotina</taxon>
        <taxon>Glomeromycetes</taxon>
        <taxon>Diversisporales</taxon>
        <taxon>Gigasporaceae</taxon>
        <taxon>Gigaspora</taxon>
    </lineage>
</organism>
<dbReference type="Proteomes" id="UP000789901">
    <property type="component" value="Unassembled WGS sequence"/>
</dbReference>
<reference evidence="1 2" key="1">
    <citation type="submission" date="2021-06" db="EMBL/GenBank/DDBJ databases">
        <authorList>
            <person name="Kallberg Y."/>
            <person name="Tangrot J."/>
            <person name="Rosling A."/>
        </authorList>
    </citation>
    <scope>NUCLEOTIDE SEQUENCE [LARGE SCALE GENOMIC DNA]</scope>
    <source>
        <strain evidence="1 2">120-4 pot B 10/14</strain>
    </source>
</reference>
<accession>A0ABN7WKB6</accession>
<dbReference type="EMBL" id="CAJVQB010049091">
    <property type="protein sequence ID" value="CAG8834315.1"/>
    <property type="molecule type" value="Genomic_DNA"/>
</dbReference>
<keyword evidence="2" id="KW-1185">Reference proteome</keyword>